<evidence type="ECO:0000256" key="7">
    <source>
        <dbReference type="ARBA" id="ARBA00023273"/>
    </source>
</evidence>
<dbReference type="Pfam" id="PF15311">
    <property type="entry name" value="HYLS1_C"/>
    <property type="match status" value="1"/>
</dbReference>
<reference evidence="9" key="1">
    <citation type="journal article" date="2014" name="PLoS ONE">
        <title>Transcriptome-Based Identification of ABC Transporters in the Western Tarnished Plant Bug Lygus hesperus.</title>
        <authorList>
            <person name="Hull J.J."/>
            <person name="Chaney K."/>
            <person name="Geib S.M."/>
            <person name="Fabrick J.A."/>
            <person name="Brent C.S."/>
            <person name="Walsh D."/>
            <person name="Lavine L.C."/>
        </authorList>
    </citation>
    <scope>NUCLEOTIDE SEQUENCE</scope>
</reference>
<evidence type="ECO:0000256" key="5">
    <source>
        <dbReference type="ARBA" id="ARBA00022794"/>
    </source>
</evidence>
<dbReference type="PANTHER" id="PTHR34174:SF1">
    <property type="entry name" value="CENTRIOLAR AND CILIOGENESIS-ASSOCIATED PROTEIN HYLS1"/>
    <property type="match status" value="1"/>
</dbReference>
<keyword evidence="5" id="KW-0970">Cilium biogenesis/degradation</keyword>
<evidence type="ECO:0000256" key="2">
    <source>
        <dbReference type="ARBA" id="ARBA00004138"/>
    </source>
</evidence>
<evidence type="ECO:0000256" key="1">
    <source>
        <dbReference type="ARBA" id="ARBA00004114"/>
    </source>
</evidence>
<dbReference type="EMBL" id="GBHO01006835">
    <property type="protein sequence ID" value="JAG36769.1"/>
    <property type="molecule type" value="Transcribed_RNA"/>
</dbReference>
<keyword evidence="4" id="KW-0963">Cytoplasm</keyword>
<evidence type="ECO:0000256" key="6">
    <source>
        <dbReference type="ARBA" id="ARBA00023212"/>
    </source>
</evidence>
<evidence type="ECO:0000313" key="9">
    <source>
        <dbReference type="EMBL" id="JAG36769.1"/>
    </source>
</evidence>
<evidence type="ECO:0000259" key="8">
    <source>
        <dbReference type="Pfam" id="PF15311"/>
    </source>
</evidence>
<proteinExistence type="inferred from homology"/>
<keyword evidence="6" id="KW-0206">Cytoskeleton</keyword>
<organism evidence="9">
    <name type="scientific">Lygus hesperus</name>
    <name type="common">Western plant bug</name>
    <dbReference type="NCBI Taxonomy" id="30085"/>
    <lineage>
        <taxon>Eukaryota</taxon>
        <taxon>Metazoa</taxon>
        <taxon>Ecdysozoa</taxon>
        <taxon>Arthropoda</taxon>
        <taxon>Hexapoda</taxon>
        <taxon>Insecta</taxon>
        <taxon>Pterygota</taxon>
        <taxon>Neoptera</taxon>
        <taxon>Paraneoptera</taxon>
        <taxon>Hemiptera</taxon>
        <taxon>Heteroptera</taxon>
        <taxon>Panheteroptera</taxon>
        <taxon>Cimicomorpha</taxon>
        <taxon>Miridae</taxon>
        <taxon>Mirini</taxon>
        <taxon>Lygus</taxon>
    </lineage>
</organism>
<comment type="similarity">
    <text evidence="3">Belongs to the HYLS1 family.</text>
</comment>
<keyword evidence="7" id="KW-0966">Cell projection</keyword>
<evidence type="ECO:0000256" key="4">
    <source>
        <dbReference type="ARBA" id="ARBA00022490"/>
    </source>
</evidence>
<dbReference type="GO" id="GO:0005814">
    <property type="term" value="C:centriole"/>
    <property type="evidence" value="ECO:0007669"/>
    <property type="project" value="UniProtKB-SubCell"/>
</dbReference>
<accession>A0A0A9YX17</accession>
<dbReference type="GO" id="GO:0060271">
    <property type="term" value="P:cilium assembly"/>
    <property type="evidence" value="ECO:0007669"/>
    <property type="project" value="TreeGrafter"/>
</dbReference>
<evidence type="ECO:0000256" key="3">
    <source>
        <dbReference type="ARBA" id="ARBA00010091"/>
    </source>
</evidence>
<dbReference type="PANTHER" id="PTHR34174">
    <property type="entry name" value="HYDROLETHALUS SYNDROME PROTEIN 1"/>
    <property type="match status" value="1"/>
</dbReference>
<dbReference type="InterPro" id="IPR052319">
    <property type="entry name" value="Centriolar_ciliogenesis_assoc"/>
</dbReference>
<protein>
    <submittedName>
        <fullName evidence="9">Hydrolethalus syndrome protein 1</fullName>
    </submittedName>
</protein>
<feature type="domain" description="Centriolar and ciliogenesis-associated protein HYLS1 C-terminal" evidence="8">
    <location>
        <begin position="190"/>
        <end position="231"/>
    </location>
</feature>
<name>A0A0A9YX17_LYGHE</name>
<comment type="subcellular location">
    <subcellularLocation>
        <location evidence="2">Cell projection</location>
        <location evidence="2">Cilium</location>
    </subcellularLocation>
    <subcellularLocation>
        <location evidence="1">Cytoplasm</location>
        <location evidence="1">Cytoskeleton</location>
        <location evidence="1">Microtubule organizing center</location>
        <location evidence="1">Centrosome</location>
        <location evidence="1">Centriole</location>
    </subcellularLocation>
</comment>
<reference evidence="9" key="2">
    <citation type="submission" date="2014-07" db="EMBL/GenBank/DDBJ databases">
        <authorList>
            <person name="Hull J."/>
        </authorList>
    </citation>
    <scope>NUCLEOTIDE SEQUENCE</scope>
</reference>
<dbReference type="AlphaFoldDB" id="A0A0A9YX17"/>
<dbReference type="InterPro" id="IPR027918">
    <property type="entry name" value="HYLS1_C_dom"/>
</dbReference>
<dbReference type="GO" id="GO:0097730">
    <property type="term" value="C:non-motile cilium"/>
    <property type="evidence" value="ECO:0007669"/>
    <property type="project" value="TreeGrafter"/>
</dbReference>
<sequence>MRMSTPAIDLDPREVLEHLRALGYNHITKDQLKQFIKDLKKLIKYDLRRLQAKEETEQENLPRCGITCRSVQDGEKGETVHDRKRVLREKNQAEKPLIETHSKSIAVQTLVPPCDLASSSTGRAISSAPSKLRDSSSVSEASSVSCSTCKAALPCSCSAPNLGRKLARKKENSAPKPVSSFIRIPPSEVRMGKTDPVTLYHYYQSVWSKQNRPGENPHADVRWRIRHKMMAPNVIKTNCETKRENPPWVD</sequence>
<gene>
    <name evidence="9" type="primary">HYLS1</name>
    <name evidence="9" type="ORF">CM83_82658</name>
</gene>